<keyword evidence="3" id="KW-1133">Transmembrane helix</keyword>
<dbReference type="STRING" id="105984.A0A427XH40"/>
<keyword evidence="2" id="KW-0812">Transmembrane</keyword>
<feature type="region of interest" description="Disordered" evidence="5">
    <location>
        <begin position="872"/>
        <end position="904"/>
    </location>
</feature>
<dbReference type="GO" id="GO:0005744">
    <property type="term" value="C:TIM23 mitochondrial import inner membrane translocase complex"/>
    <property type="evidence" value="ECO:0007669"/>
    <property type="project" value="TreeGrafter"/>
</dbReference>
<reference evidence="6 7" key="1">
    <citation type="submission" date="2018-11" db="EMBL/GenBank/DDBJ databases">
        <title>Genome sequence of Apiotrichum porosum DSM 27194.</title>
        <authorList>
            <person name="Aliyu H."/>
            <person name="Gorte O."/>
            <person name="Ochsenreither K."/>
        </authorList>
    </citation>
    <scope>NUCLEOTIDE SEQUENCE [LARGE SCALE GENOMIC DNA]</scope>
    <source>
        <strain evidence="6 7">DSM 27194</strain>
    </source>
</reference>
<evidence type="ECO:0000313" key="6">
    <source>
        <dbReference type="EMBL" id="RSH78077.1"/>
    </source>
</evidence>
<dbReference type="InterPro" id="IPR045238">
    <property type="entry name" value="Tim23-like"/>
</dbReference>
<evidence type="ECO:0000256" key="1">
    <source>
        <dbReference type="ARBA" id="ARBA00004141"/>
    </source>
</evidence>
<evidence type="ECO:0000256" key="4">
    <source>
        <dbReference type="ARBA" id="ARBA00023136"/>
    </source>
</evidence>
<dbReference type="GO" id="GO:0008320">
    <property type="term" value="F:protein transmembrane transporter activity"/>
    <property type="evidence" value="ECO:0007669"/>
    <property type="project" value="TreeGrafter"/>
</dbReference>
<comment type="subcellular location">
    <subcellularLocation>
        <location evidence="1">Membrane</location>
        <topology evidence="1">Multi-pass membrane protein</topology>
    </subcellularLocation>
</comment>
<dbReference type="AlphaFoldDB" id="A0A427XH40"/>
<feature type="region of interest" description="Disordered" evidence="5">
    <location>
        <begin position="1"/>
        <end position="55"/>
    </location>
</feature>
<dbReference type="EMBL" id="RSCE01000013">
    <property type="protein sequence ID" value="RSH78077.1"/>
    <property type="molecule type" value="Genomic_DNA"/>
</dbReference>
<feature type="compositionally biased region" description="Polar residues" evidence="5">
    <location>
        <begin position="27"/>
        <end position="46"/>
    </location>
</feature>
<keyword evidence="4" id="KW-0472">Membrane</keyword>
<name>A0A427XH40_9TREE</name>
<protein>
    <submittedName>
        <fullName evidence="6">Mitochondrial import inner membrane translocase subunit tim23</fullName>
    </submittedName>
</protein>
<proteinExistence type="predicted"/>
<keyword evidence="7" id="KW-1185">Reference proteome</keyword>
<organism evidence="6 7">
    <name type="scientific">Apiotrichum porosum</name>
    <dbReference type="NCBI Taxonomy" id="105984"/>
    <lineage>
        <taxon>Eukaryota</taxon>
        <taxon>Fungi</taxon>
        <taxon>Dikarya</taxon>
        <taxon>Basidiomycota</taxon>
        <taxon>Agaricomycotina</taxon>
        <taxon>Tremellomycetes</taxon>
        <taxon>Trichosporonales</taxon>
        <taxon>Trichosporonaceae</taxon>
        <taxon>Apiotrichum</taxon>
    </lineage>
</organism>
<evidence type="ECO:0000256" key="5">
    <source>
        <dbReference type="SAM" id="MobiDB-lite"/>
    </source>
</evidence>
<dbReference type="GeneID" id="39587076"/>
<evidence type="ECO:0000256" key="3">
    <source>
        <dbReference type="ARBA" id="ARBA00022989"/>
    </source>
</evidence>
<dbReference type="GO" id="GO:0030150">
    <property type="term" value="P:protein import into mitochondrial matrix"/>
    <property type="evidence" value="ECO:0007669"/>
    <property type="project" value="TreeGrafter"/>
</dbReference>
<gene>
    <name evidence="6" type="primary">TIM23</name>
    <name evidence="6" type="ORF">EHS24_002533</name>
</gene>
<evidence type="ECO:0000256" key="2">
    <source>
        <dbReference type="ARBA" id="ARBA00022692"/>
    </source>
</evidence>
<dbReference type="Pfam" id="PF02466">
    <property type="entry name" value="Tim17"/>
    <property type="match status" value="1"/>
</dbReference>
<feature type="region of interest" description="Disordered" evidence="5">
    <location>
        <begin position="277"/>
        <end position="337"/>
    </location>
</feature>
<accession>A0A427XH40</accession>
<dbReference type="PANTHER" id="PTHR15371:SF0">
    <property type="entry name" value="SD19278P"/>
    <property type="match status" value="1"/>
</dbReference>
<dbReference type="Proteomes" id="UP000279236">
    <property type="component" value="Unassembled WGS sequence"/>
</dbReference>
<dbReference type="CDD" id="cd12148">
    <property type="entry name" value="fungal_TF_MHR"/>
    <property type="match status" value="1"/>
</dbReference>
<dbReference type="RefSeq" id="XP_028473224.1">
    <property type="nucleotide sequence ID" value="XM_028618268.1"/>
</dbReference>
<sequence>MSFLGGLFGVSSPQPEKETSASADLFGSTTFRSNVTPSATAESGPSTLPAAPPSEPVIAAPSSLGMLQSSFDVSKLHPMADIGENLDFLALEEDKLNDIDGAATVLPSRGWTDDLCVGTGTTYVSGLTLGGMWGLKEGLSRPLGPNASMRLRLNSVLNSCTRRGSFTGNSLGVLAIYYNLANSGLDAIRSKHDIMNSMAAGAISGGIFKCTAGVRSTLVGAALGTGAMGAWSLFKQCVPVDGRRDICHSCHSSRLGCTFELPLTASRTKRVRRGLGAEAQGPLSTSHDGNSDDESVTTRSPRVVHGHGLNTPVTSSSSNSRRESQPQAEQNRLPTVHREGPTSLSFILHAMPTIPLGPLDEYDRTNGYVMRLSSGPGHAGSPENENSQDGWIDVSTAPGVKPTREVLDVLRSDSWGEVASRLVEKFLGHVVPVIPIVVRGEVGAASGPLLHAMAAVAAARSDVPPLVFEALRYLTHKEVNDLDMTCVPTRENIQVLLTLCLVDELAIGTRPASWAYVIRSRLSAAIRHARDLGLDVAASGPDARIWRCARILDVWHAAKCGTYPLAPVTSLPPRMGDDFHSQLTYLSLLFGRLLALMYGPNGIRNADNLELLHLRDTLAAWKQGLPQHLQADSVWSGLESGLLQLLHAAIRFLLYRPVMRWSFIAPNHIELNSDVPVWLENVETSRAAIEWAANQEEVAGLMFFGPYALSVACCVQYHTWARRGEWDGAALLAKARREAGQRWLARIPEGHLPLLRKSGTARHGVHPTDPSQQLAPIEFLCHITTLHREPTAFDGPRGLNPTPGVLNRLAETSISGVTFLRDASLPHGGVLVATQQAAREIKDLPPGTVIIGGNPDQDAMGVGLNGVNVNGVHVNGGSRGSGGSETPSSHHGGGGGGITPNTAAGYLNGLLQETPTHHRQSLPPHTPQQLHTPLGWEVVASMIFPPMGENGQPTGGTQ</sequence>
<dbReference type="PANTHER" id="PTHR15371">
    <property type="entry name" value="TIM23"/>
    <property type="match status" value="1"/>
</dbReference>
<evidence type="ECO:0000313" key="7">
    <source>
        <dbReference type="Proteomes" id="UP000279236"/>
    </source>
</evidence>
<comment type="caution">
    <text evidence="6">The sequence shown here is derived from an EMBL/GenBank/DDBJ whole genome shotgun (WGS) entry which is preliminary data.</text>
</comment>
<dbReference type="OrthoDB" id="2574141at2759"/>